<reference evidence="1" key="2">
    <citation type="submission" date="2021-04" db="EMBL/GenBank/DDBJ databases">
        <authorList>
            <person name="Gilroy R."/>
        </authorList>
    </citation>
    <scope>NUCLEOTIDE SEQUENCE</scope>
    <source>
        <strain evidence="1">ChiHecec1B25-7008</strain>
    </source>
</reference>
<reference evidence="1" key="1">
    <citation type="journal article" date="2021" name="PeerJ">
        <title>Extensive microbial diversity within the chicken gut microbiome revealed by metagenomics and culture.</title>
        <authorList>
            <person name="Gilroy R."/>
            <person name="Ravi A."/>
            <person name="Getino M."/>
            <person name="Pursley I."/>
            <person name="Horton D.L."/>
            <person name="Alikhan N.F."/>
            <person name="Baker D."/>
            <person name="Gharbi K."/>
            <person name="Hall N."/>
            <person name="Watson M."/>
            <person name="Adriaenssens E.M."/>
            <person name="Foster-Nyarko E."/>
            <person name="Jarju S."/>
            <person name="Secka A."/>
            <person name="Antonio M."/>
            <person name="Oren A."/>
            <person name="Chaudhuri R.R."/>
            <person name="La Ragione R."/>
            <person name="Hildebrand F."/>
            <person name="Pallen M.J."/>
        </authorList>
    </citation>
    <scope>NUCLEOTIDE SEQUENCE</scope>
    <source>
        <strain evidence="1">ChiHecec1B25-7008</strain>
    </source>
</reference>
<name>A0A9D2HTH6_9BACE</name>
<dbReference type="EMBL" id="DWZE01000127">
    <property type="protein sequence ID" value="HJA84336.1"/>
    <property type="molecule type" value="Genomic_DNA"/>
</dbReference>
<protein>
    <submittedName>
        <fullName evidence="1">Uncharacterized protein</fullName>
    </submittedName>
</protein>
<dbReference type="AlphaFoldDB" id="A0A9D2HTH6"/>
<evidence type="ECO:0000313" key="1">
    <source>
        <dbReference type="EMBL" id="HJA84336.1"/>
    </source>
</evidence>
<accession>A0A9D2HTH6</accession>
<proteinExistence type="predicted"/>
<dbReference type="Proteomes" id="UP000823860">
    <property type="component" value="Unassembled WGS sequence"/>
</dbReference>
<gene>
    <name evidence="1" type="ORF">H9785_10270</name>
</gene>
<comment type="caution">
    <text evidence="1">The sequence shown here is derived from an EMBL/GenBank/DDBJ whole genome shotgun (WGS) entry which is preliminary data.</text>
</comment>
<sequence length="62" mass="7088">MNRIFEALFLAWCPPYDPRRCPEHLREDPVRAYGQYAFQEGFRLGMALAVLSLGDGGLEELT</sequence>
<evidence type="ECO:0000313" key="2">
    <source>
        <dbReference type="Proteomes" id="UP000823860"/>
    </source>
</evidence>
<feature type="non-terminal residue" evidence="1">
    <location>
        <position position="62"/>
    </location>
</feature>
<organism evidence="1 2">
    <name type="scientific">Candidatus Bacteroides intestinavium</name>
    <dbReference type="NCBI Taxonomy" id="2838469"/>
    <lineage>
        <taxon>Bacteria</taxon>
        <taxon>Pseudomonadati</taxon>
        <taxon>Bacteroidota</taxon>
        <taxon>Bacteroidia</taxon>
        <taxon>Bacteroidales</taxon>
        <taxon>Bacteroidaceae</taxon>
        <taxon>Bacteroides</taxon>
    </lineage>
</organism>